<sequence length="66" mass="7375">MLRFLFFRLSIAPVVVLGMICLLFFLIHPVLGDSVEVMLGKSLQPAFDPQANLGLSRSCQDQENHT</sequence>
<accession>A0A450Z990</accession>
<evidence type="ECO:0000313" key="2">
    <source>
        <dbReference type="EMBL" id="VFK50322.1"/>
    </source>
</evidence>
<evidence type="ECO:0000313" key="1">
    <source>
        <dbReference type="EMBL" id="VFK45098.1"/>
    </source>
</evidence>
<reference evidence="2" key="1">
    <citation type="submission" date="2019-02" db="EMBL/GenBank/DDBJ databases">
        <authorList>
            <person name="Gruber-Vodicka R. H."/>
            <person name="Seah K. B. B."/>
        </authorList>
    </citation>
    <scope>NUCLEOTIDE SEQUENCE</scope>
    <source>
        <strain evidence="2">BECK_BZ123</strain>
        <strain evidence="1">BECK_BZ125</strain>
        <strain evidence="3">BECK_BZ126</strain>
    </source>
</reference>
<organism evidence="2">
    <name type="scientific">Candidatus Kentrum sp. TC</name>
    <dbReference type="NCBI Taxonomy" id="2126339"/>
    <lineage>
        <taxon>Bacteria</taxon>
        <taxon>Pseudomonadati</taxon>
        <taxon>Pseudomonadota</taxon>
        <taxon>Gammaproteobacteria</taxon>
        <taxon>Candidatus Kentrum</taxon>
    </lineage>
</organism>
<evidence type="ECO:0008006" key="4">
    <source>
        <dbReference type="Google" id="ProtNLM"/>
    </source>
</evidence>
<dbReference type="EMBL" id="CAADFW010000078">
    <property type="protein sequence ID" value="VFK62671.1"/>
    <property type="molecule type" value="Genomic_DNA"/>
</dbReference>
<protein>
    <recommendedName>
        <fullName evidence="4">Peptide/nickel transport system permease protein</fullName>
    </recommendedName>
</protein>
<evidence type="ECO:0000313" key="3">
    <source>
        <dbReference type="EMBL" id="VFK62671.1"/>
    </source>
</evidence>
<name>A0A450Z990_9GAMM</name>
<dbReference type="EMBL" id="CAADFT010000043">
    <property type="protein sequence ID" value="VFK45098.1"/>
    <property type="molecule type" value="Genomic_DNA"/>
</dbReference>
<dbReference type="EMBL" id="CAADFS010000099">
    <property type="protein sequence ID" value="VFK50322.1"/>
    <property type="molecule type" value="Genomic_DNA"/>
</dbReference>
<gene>
    <name evidence="2" type="ORF">BECKTC1821D_GA0114238_10995</name>
    <name evidence="1" type="ORF">BECKTC1821E_GA0114239_10435</name>
    <name evidence="3" type="ORF">BECKTC1821F_GA0114240_10788</name>
</gene>
<proteinExistence type="predicted"/>
<dbReference type="AlphaFoldDB" id="A0A450Z990"/>